<reference evidence="6 7" key="1">
    <citation type="submission" date="2016-10" db="EMBL/GenBank/DDBJ databases">
        <authorList>
            <person name="Varghese N."/>
            <person name="Submissions S."/>
        </authorList>
    </citation>
    <scope>NUCLEOTIDE SEQUENCE [LARGE SCALE GENOMIC DNA]</scope>
    <source>
        <strain evidence="6 7">Nl1</strain>
    </source>
</reference>
<keyword evidence="2" id="KW-1003">Cell membrane</keyword>
<evidence type="ECO:0000256" key="1">
    <source>
        <dbReference type="ARBA" id="ARBA00004236"/>
    </source>
</evidence>
<protein>
    <submittedName>
        <fullName evidence="6">PEP-CTERM protein-sorting domain-containing protein/MYXO-CTERM domain-containing protein</fullName>
    </submittedName>
</protein>
<name>A0ABY0TFV7_9PROT</name>
<evidence type="ECO:0000256" key="3">
    <source>
        <dbReference type="ARBA" id="ARBA00023136"/>
    </source>
</evidence>
<evidence type="ECO:0000256" key="4">
    <source>
        <dbReference type="SAM" id="SignalP"/>
    </source>
</evidence>
<evidence type="ECO:0000313" key="7">
    <source>
        <dbReference type="Proteomes" id="UP000183471"/>
    </source>
</evidence>
<dbReference type="Proteomes" id="UP000183471">
    <property type="component" value="Unassembled WGS sequence"/>
</dbReference>
<dbReference type="Pfam" id="PF06977">
    <property type="entry name" value="SdiA-regulated"/>
    <property type="match status" value="1"/>
</dbReference>
<dbReference type="EMBL" id="FNKY01000001">
    <property type="protein sequence ID" value="SDQ76647.1"/>
    <property type="molecule type" value="Genomic_DNA"/>
</dbReference>
<dbReference type="RefSeq" id="WP_074632389.1">
    <property type="nucleotide sequence ID" value="NZ_FNKY01000001.1"/>
</dbReference>
<feature type="signal peptide" evidence="4">
    <location>
        <begin position="1"/>
        <end position="21"/>
    </location>
</feature>
<dbReference type="Pfam" id="PF07589">
    <property type="entry name" value="PEP-CTERM"/>
    <property type="match status" value="1"/>
</dbReference>
<organism evidence="6 7">
    <name type="scientific">Nitrosospira multiformis</name>
    <dbReference type="NCBI Taxonomy" id="1231"/>
    <lineage>
        <taxon>Bacteria</taxon>
        <taxon>Pseudomonadati</taxon>
        <taxon>Pseudomonadota</taxon>
        <taxon>Betaproteobacteria</taxon>
        <taxon>Nitrosomonadales</taxon>
        <taxon>Nitrosomonadaceae</taxon>
        <taxon>Nitrosospira</taxon>
    </lineage>
</organism>
<feature type="chain" id="PRO_5046092258" evidence="4">
    <location>
        <begin position="22"/>
        <end position="314"/>
    </location>
</feature>
<dbReference type="SUPFAM" id="SSF50956">
    <property type="entry name" value="Thermostable phytase (3-phytase)"/>
    <property type="match status" value="1"/>
</dbReference>
<comment type="caution">
    <text evidence="6">The sequence shown here is derived from an EMBL/GenBank/DDBJ whole genome shotgun (WGS) entry which is preliminary data.</text>
</comment>
<accession>A0ABY0TFV7</accession>
<comment type="subcellular location">
    <subcellularLocation>
        <location evidence="1">Cell membrane</location>
    </subcellularLocation>
</comment>
<gene>
    <name evidence="6" type="ORF">SAMN05216402_2203</name>
</gene>
<proteinExistence type="predicted"/>
<keyword evidence="4" id="KW-0732">Signal</keyword>
<keyword evidence="7" id="KW-1185">Reference proteome</keyword>
<dbReference type="InterPro" id="IPR013424">
    <property type="entry name" value="Ice-binding_C"/>
</dbReference>
<evidence type="ECO:0000313" key="6">
    <source>
        <dbReference type="EMBL" id="SDQ76647.1"/>
    </source>
</evidence>
<evidence type="ECO:0000259" key="5">
    <source>
        <dbReference type="Pfam" id="PF07589"/>
    </source>
</evidence>
<keyword evidence="3" id="KW-0472">Membrane</keyword>
<dbReference type="PROSITE" id="PS51257">
    <property type="entry name" value="PROKAR_LIPOPROTEIN"/>
    <property type="match status" value="1"/>
</dbReference>
<dbReference type="NCBIfam" id="TIGR02595">
    <property type="entry name" value="PEP_CTERM"/>
    <property type="match status" value="1"/>
</dbReference>
<feature type="domain" description="Ice-binding protein C-terminal" evidence="5">
    <location>
        <begin position="286"/>
        <end position="310"/>
    </location>
</feature>
<sequence length="314" mass="32812">MKLRHLIAAIMTAAACASAHAGSSINLGSYQLTGSHSLDALGGMGLEASAVTYARDRGSLFFVGDEGQGVVEVSLTGVTQGKMIFSNWPSTTTHHDAEGLTYLGNGVLVVGEERLQDAFRFTYVANGSVALASAPWASVSDYPYNNTGLEGISYDPRDGSFVSVKQASPMEVRAGTLSFAAGGGSSTMTPLFNASLLGLASLSDVQTLSPIDGLAGTAAADNLLILSLDSRKLVETDRSGNVLSSFDLSVVTTQAIEGVTVDQFGHIYLVAEDTGTPNSMLFVLSPVPEPETYAMLLAGLGLVGFMRRRRKTAK</sequence>
<evidence type="ECO:0000256" key="2">
    <source>
        <dbReference type="ARBA" id="ARBA00022475"/>
    </source>
</evidence>
<dbReference type="InterPro" id="IPR009722">
    <property type="entry name" value="YjiK/CarP"/>
</dbReference>